<name>A0ABN7UJB0_GIGMA</name>
<dbReference type="EMBL" id="CAJVQB010002858">
    <property type="protein sequence ID" value="CAG8589479.1"/>
    <property type="molecule type" value="Genomic_DNA"/>
</dbReference>
<organism evidence="1 2">
    <name type="scientific">Gigaspora margarita</name>
    <dbReference type="NCBI Taxonomy" id="4874"/>
    <lineage>
        <taxon>Eukaryota</taxon>
        <taxon>Fungi</taxon>
        <taxon>Fungi incertae sedis</taxon>
        <taxon>Mucoromycota</taxon>
        <taxon>Glomeromycotina</taxon>
        <taxon>Glomeromycetes</taxon>
        <taxon>Diversisporales</taxon>
        <taxon>Gigasporaceae</taxon>
        <taxon>Gigaspora</taxon>
    </lineage>
</organism>
<keyword evidence="2" id="KW-1185">Reference proteome</keyword>
<accession>A0ABN7UJB0</accession>
<feature type="non-terminal residue" evidence="1">
    <location>
        <position position="1"/>
    </location>
</feature>
<evidence type="ECO:0000313" key="2">
    <source>
        <dbReference type="Proteomes" id="UP000789901"/>
    </source>
</evidence>
<evidence type="ECO:0000313" key="1">
    <source>
        <dbReference type="EMBL" id="CAG8589479.1"/>
    </source>
</evidence>
<sequence>VAENNISNSKWDEEYFPSVRIEKHWYDTLSEPITIEEWNQILQESKTNLDIWQHQDVRLDERVWRSNARVNTIEQCKNLDLIFDMLERSWHLQENGPLLSAY</sequence>
<gene>
    <name evidence="1" type="ORF">GMARGA_LOCUS6335</name>
</gene>
<protein>
    <submittedName>
        <fullName evidence="1">39605_t:CDS:1</fullName>
    </submittedName>
</protein>
<reference evidence="1 2" key="1">
    <citation type="submission" date="2021-06" db="EMBL/GenBank/DDBJ databases">
        <authorList>
            <person name="Kallberg Y."/>
            <person name="Tangrot J."/>
            <person name="Rosling A."/>
        </authorList>
    </citation>
    <scope>NUCLEOTIDE SEQUENCE [LARGE SCALE GENOMIC DNA]</scope>
    <source>
        <strain evidence="1 2">120-4 pot B 10/14</strain>
    </source>
</reference>
<dbReference type="Proteomes" id="UP000789901">
    <property type="component" value="Unassembled WGS sequence"/>
</dbReference>
<proteinExistence type="predicted"/>
<comment type="caution">
    <text evidence="1">The sequence shown here is derived from an EMBL/GenBank/DDBJ whole genome shotgun (WGS) entry which is preliminary data.</text>
</comment>